<evidence type="ECO:0000256" key="1">
    <source>
        <dbReference type="SAM" id="MobiDB-lite"/>
    </source>
</evidence>
<dbReference type="RefSeq" id="WP_064023787.1">
    <property type="nucleotide sequence ID" value="NZ_LUUL01000093.1"/>
</dbReference>
<gene>
    <name evidence="2" type="ORF">A1356_16260</name>
</gene>
<evidence type="ECO:0000313" key="2">
    <source>
        <dbReference type="EMBL" id="OAI24232.1"/>
    </source>
</evidence>
<dbReference type="Proteomes" id="UP000077734">
    <property type="component" value="Unassembled WGS sequence"/>
</dbReference>
<dbReference type="InterPro" id="IPR007555">
    <property type="entry name" value="DUF499"/>
</dbReference>
<dbReference type="EMBL" id="LUUL01000093">
    <property type="protein sequence ID" value="OAI24232.1"/>
    <property type="molecule type" value="Genomic_DNA"/>
</dbReference>
<reference evidence="2 3" key="1">
    <citation type="submission" date="2016-03" db="EMBL/GenBank/DDBJ databases">
        <authorList>
            <person name="Heylen K."/>
            <person name="De Vos P."/>
            <person name="Vekeman B."/>
        </authorList>
    </citation>
    <scope>NUCLEOTIDE SEQUENCE [LARGE SCALE GENOMIC DNA]</scope>
    <source>
        <strain evidence="2 3">R-49807</strain>
    </source>
</reference>
<keyword evidence="3" id="KW-1185">Reference proteome</keyword>
<accession>A0AA91DAX5</accession>
<name>A0AA91DAX5_9GAMM</name>
<feature type="compositionally biased region" description="Gly residues" evidence="1">
    <location>
        <begin position="831"/>
        <end position="840"/>
    </location>
</feature>
<evidence type="ECO:0000313" key="3">
    <source>
        <dbReference type="Proteomes" id="UP000077734"/>
    </source>
</evidence>
<organism evidence="2 3">
    <name type="scientific">Methylomonas koyamae</name>
    <dbReference type="NCBI Taxonomy" id="702114"/>
    <lineage>
        <taxon>Bacteria</taxon>
        <taxon>Pseudomonadati</taxon>
        <taxon>Pseudomonadota</taxon>
        <taxon>Gammaproteobacteria</taxon>
        <taxon>Methylococcales</taxon>
        <taxon>Methylococcaceae</taxon>
        <taxon>Methylomonas</taxon>
    </lineage>
</organism>
<dbReference type="Pfam" id="PF04465">
    <property type="entry name" value="DUF499"/>
    <property type="match status" value="1"/>
</dbReference>
<feature type="compositionally biased region" description="Pro residues" evidence="1">
    <location>
        <begin position="845"/>
        <end position="857"/>
    </location>
</feature>
<comment type="caution">
    <text evidence="2">The sequence shown here is derived from an EMBL/GenBank/DDBJ whole genome shotgun (WGS) entry which is preliminary data.</text>
</comment>
<dbReference type="AlphaFoldDB" id="A0AA91DAX5"/>
<protein>
    <submittedName>
        <fullName evidence="2">Uncharacterized protein</fullName>
    </submittedName>
</protein>
<proteinExistence type="predicted"/>
<feature type="region of interest" description="Disordered" evidence="1">
    <location>
        <begin position="816"/>
        <end position="859"/>
    </location>
</feature>
<sequence length="936" mass="105369">MTIKPWREIAVPHQDVLKGTFQESEFAADISQVHQGKATPEYQDAAQFFARTYITEGMALLLDSVVKRLAGQGGDPVIQLQTAFGGGKTHTMLAVYHLAKGERPVGELAGVSTIIDAAGITELPKAKIAVIDGINFSVSEPKSHGAIACRTLWGELAWQLVGEEGYELVRAADESGTSPDKDTIITLLSQSAPCVILMDELVAYYRQFQEGRNYLAGTFETNMTFIQALTEGIKSVPKAIMLASLPDSHNAGEGRGQVVLAELENYFRRLHKIWKPVSKDEAFSIVRRRLFDRIDDPLSMEDVCRSFADFYVANKMELPNETQEGRYLDRMKQAYPIHPEIFDRLYEDWSTLTGFQRTRGVLQLMAQIVHRLWKDNNADLMIMPGNLPLYDSTVRNKCLDFLPQGWDPVIDQDIDGEHSRPAELERQPLFGKIQAGRRLTRTLFLGSAPGSAGKMIKGLDLTHILLGVAQPDQIIGHYKDGLKHLLDKLNYINHENSRFWFDITPNLRREMETRKQRFNEQDDVLPLLKDQINRTMAKSHLFAGIHIFTSSNDVPDDFGTGPRLVVLPLNAAFSKGASNTSFTAADAILRNRGDQPRQKQNRLIFLAPDYDVVSRLREHAKTFLAWKSIVSDIDSEKLVLDTIQVKQAKKHKDDADATLLRMVRDTYKWLICPSEEFVKGKPSVHWEAVSVSTAAQNLVQEIENKLREEEWLITEWSPVHLKRVLDQFYFKDEAKEIGALKVWQDFNCYLFLPRLVNSHVFEMAITQGVETEDFFGYAAGKDDNKYLGFAFGRNALVNIDPDALLIEKEAAHQYKELTKPKPLPEPEQKGGESGATGGDGKITPPVVPPTVTPPIPPAQSAKHQFYGTIDLDPIKAKMDFATIVDEVVQQFTARMGVDVEISVEIRARSKDGFDESVQRTIRENCHVLKFGNAEFD</sequence>
<feature type="compositionally biased region" description="Basic and acidic residues" evidence="1">
    <location>
        <begin position="816"/>
        <end position="830"/>
    </location>
</feature>